<name>A0A3M6QK72_9BURK</name>
<accession>A0A3M6QK72</accession>
<organism evidence="3 4">
    <name type="scientific">Corticibacter populi</name>
    <dbReference type="NCBI Taxonomy" id="1550736"/>
    <lineage>
        <taxon>Bacteria</taxon>
        <taxon>Pseudomonadati</taxon>
        <taxon>Pseudomonadota</taxon>
        <taxon>Betaproteobacteria</taxon>
        <taxon>Burkholderiales</taxon>
        <taxon>Comamonadaceae</taxon>
        <taxon>Corticibacter</taxon>
    </lineage>
</organism>
<dbReference type="Pfam" id="PF14403">
    <property type="entry name" value="CP_ATPgrasp_2"/>
    <property type="match status" value="1"/>
</dbReference>
<evidence type="ECO:0000259" key="2">
    <source>
        <dbReference type="Pfam" id="PF14403"/>
    </source>
</evidence>
<dbReference type="OrthoDB" id="9804079at2"/>
<dbReference type="EMBL" id="RDQO01000006">
    <property type="protein sequence ID" value="RMX03417.1"/>
    <property type="molecule type" value="Genomic_DNA"/>
</dbReference>
<proteinExistence type="predicted"/>
<evidence type="ECO:0000313" key="3">
    <source>
        <dbReference type="EMBL" id="RMX03417.1"/>
    </source>
</evidence>
<evidence type="ECO:0000259" key="1">
    <source>
        <dbReference type="Pfam" id="PF04168"/>
    </source>
</evidence>
<dbReference type="Gene3D" id="3.40.50.11290">
    <property type="match status" value="1"/>
</dbReference>
<evidence type="ECO:0000313" key="4">
    <source>
        <dbReference type="Proteomes" id="UP000278006"/>
    </source>
</evidence>
<sequence>MSTDSRPWAGTWPPTDGWGPAALHYAPTMPMSLFDTELAATDLADSLIPPLANHPPAGHFDNLRDGLGRGGLAKHWNTFFASAIDSLHSQAGMADTAHLLTSRLDELQQSLVRSVEDNGITYNLYSDAVNHSRPWSLDLFPMIVTQQDWQAIRAGVAQRAELLNRILADVYGPQHLVQEGLLPSALVHGHPGYFRAAHGIEPAGGTYLHIAAFDLAQGPDGHWWVMSQRAQAPSGLGYALENRLIVSRLFPQAFSALRIERLVESYSALLRSLAAHSSAGDDARIVLLTPGPYSETYFEHIYLARYLGITLVEGGDLVVREQRVWLKTIKGLEPVHVIIRRLDDDYLDPLELRADSALGIPGMMQAWRAGHVVIANAPGSGFLESTAVMGFLPAISERLLGEPLSLPSVASWWFGERAAMRHLLPQLPDYVIKPTFNDQPRRFVPAMGLRLKPAELAQWRQRIQARPEDHAAQAWIPLSHMPTWRPGGAAAQGEASPYQAPMGSQAMMIRVFALSDGPGRWHVMPGGLTRIAPVGREVVSMFRGGSSADLWVMADREVPDRPSAMGPHHRPGSVITSRAAENLFWLGRYSERLDNSVRLARIVLEALNNIEMDLTPVTLDWLHHLCEDHGLVSKAAPSPRVAKAMFERALVASLGDRHAKHGAWSVATVLDSLQFSAFAVRERLAQEQWTMVNQAQQQFLAALQGEPLQTRQAQRALELLATQAMAMTGAQLDRMTRDDGWRMLSLGRQVERLGTLAGTLGSAFELGVVDDEAGFALLLELFDSTITYRSRYQQHRDAYALIELLVLEQENPRSLAWISDTLTGRLARLPGHPLAAWQVESEFQGLPQCWCSQELLGWADRREYMHLAARIHTARMAAQHISDRLTQQFFIHAHADSHSVGGG</sequence>
<dbReference type="PANTHER" id="PTHR34595">
    <property type="entry name" value="BLR5612 PROTEIN"/>
    <property type="match status" value="1"/>
</dbReference>
<dbReference type="InterPro" id="IPR025841">
    <property type="entry name" value="CP_ATPgrasp_2"/>
</dbReference>
<feature type="domain" description="DUF403" evidence="1">
    <location>
        <begin position="576"/>
        <end position="890"/>
    </location>
</feature>
<dbReference type="InterPro" id="IPR051680">
    <property type="entry name" value="ATP-dep_Glu-Cys_Ligase-2"/>
</dbReference>
<gene>
    <name evidence="3" type="ORF">D8I35_16140</name>
</gene>
<reference evidence="3 4" key="1">
    <citation type="submission" date="2018-10" db="EMBL/GenBank/DDBJ databases">
        <title>Draft genome of Cortibacter populi DSM10536.</title>
        <authorList>
            <person name="Bernier A.-M."/>
            <person name="Bernard K."/>
        </authorList>
    </citation>
    <scope>NUCLEOTIDE SEQUENCE [LARGE SCALE GENOMIC DNA]</scope>
    <source>
        <strain evidence="3 4">DSM 105136</strain>
    </source>
</reference>
<dbReference type="PANTHER" id="PTHR34595:SF2">
    <property type="entry name" value="BLR2978 PROTEIN"/>
    <property type="match status" value="1"/>
</dbReference>
<comment type="caution">
    <text evidence="3">The sequence shown here is derived from an EMBL/GenBank/DDBJ whole genome shotgun (WGS) entry which is preliminary data.</text>
</comment>
<feature type="domain" description="Circularly permuted ATP-grasp type 2" evidence="2">
    <location>
        <begin position="141"/>
        <end position="532"/>
    </location>
</feature>
<dbReference type="AlphaFoldDB" id="A0A3M6QK72"/>
<dbReference type="Gene3D" id="3.30.1490.270">
    <property type="match status" value="1"/>
</dbReference>
<protein>
    <submittedName>
        <fullName evidence="3">A circularly permuted ATPgrasp family protein</fullName>
    </submittedName>
</protein>
<dbReference type="SUPFAM" id="SSF56059">
    <property type="entry name" value="Glutathione synthetase ATP-binding domain-like"/>
    <property type="match status" value="1"/>
</dbReference>
<keyword evidence="4" id="KW-1185">Reference proteome</keyword>
<dbReference type="InterPro" id="IPR007296">
    <property type="entry name" value="DUF403"/>
</dbReference>
<dbReference type="Pfam" id="PF04168">
    <property type="entry name" value="Alpha-E"/>
    <property type="match status" value="1"/>
</dbReference>
<dbReference type="Proteomes" id="UP000278006">
    <property type="component" value="Unassembled WGS sequence"/>
</dbReference>